<accession>A0A9N7UN78</accession>
<dbReference type="EMBL" id="CADEAL010001780">
    <property type="protein sequence ID" value="CAB1435565.1"/>
    <property type="molecule type" value="Genomic_DNA"/>
</dbReference>
<dbReference type="Proteomes" id="UP001153269">
    <property type="component" value="Unassembled WGS sequence"/>
</dbReference>
<gene>
    <name evidence="1" type="ORF">PLEPLA_LOCUS23626</name>
</gene>
<reference evidence="1" key="1">
    <citation type="submission" date="2020-03" db="EMBL/GenBank/DDBJ databases">
        <authorList>
            <person name="Weist P."/>
        </authorList>
    </citation>
    <scope>NUCLEOTIDE SEQUENCE</scope>
</reference>
<organism evidence="1 2">
    <name type="scientific">Pleuronectes platessa</name>
    <name type="common">European plaice</name>
    <dbReference type="NCBI Taxonomy" id="8262"/>
    <lineage>
        <taxon>Eukaryota</taxon>
        <taxon>Metazoa</taxon>
        <taxon>Chordata</taxon>
        <taxon>Craniata</taxon>
        <taxon>Vertebrata</taxon>
        <taxon>Euteleostomi</taxon>
        <taxon>Actinopterygii</taxon>
        <taxon>Neopterygii</taxon>
        <taxon>Teleostei</taxon>
        <taxon>Neoteleostei</taxon>
        <taxon>Acanthomorphata</taxon>
        <taxon>Carangaria</taxon>
        <taxon>Pleuronectiformes</taxon>
        <taxon>Pleuronectoidei</taxon>
        <taxon>Pleuronectidae</taxon>
        <taxon>Pleuronectes</taxon>
    </lineage>
</organism>
<proteinExistence type="predicted"/>
<dbReference type="AlphaFoldDB" id="A0A9N7UN78"/>
<comment type="caution">
    <text evidence="1">The sequence shown here is derived from an EMBL/GenBank/DDBJ whole genome shotgun (WGS) entry which is preliminary data.</text>
</comment>
<sequence length="150" mass="16362">MSELGRTVRIVHVEEQSAALQVSSGVSLEDRRAVSVLHAKLMLLTTQSPTNHLGHLGPVTSSREDDSQHLLNSRSHMLRLCRLLIGVNRGRGAALSRHSCPDSGAEQRLKPEQILEGELLCFAVCSRREARPSGVSSTWQSVQECGSSLL</sequence>
<keyword evidence="2" id="KW-1185">Reference proteome</keyword>
<name>A0A9N7UN78_PLEPL</name>
<evidence type="ECO:0000313" key="1">
    <source>
        <dbReference type="EMBL" id="CAB1435565.1"/>
    </source>
</evidence>
<protein>
    <submittedName>
        <fullName evidence="1">Uncharacterized protein</fullName>
    </submittedName>
</protein>
<evidence type="ECO:0000313" key="2">
    <source>
        <dbReference type="Proteomes" id="UP001153269"/>
    </source>
</evidence>